<evidence type="ECO:0000256" key="1">
    <source>
        <dbReference type="ARBA" id="ARBA00004496"/>
    </source>
</evidence>
<evidence type="ECO:0000313" key="9">
    <source>
        <dbReference type="EMBL" id="KOB62113.1"/>
    </source>
</evidence>
<evidence type="ECO:0000256" key="5">
    <source>
        <dbReference type="ARBA" id="ARBA00022833"/>
    </source>
</evidence>
<name>A0A0L7KFJ7_PLAFX</name>
<dbReference type="KEGG" id="pfh:PFHG_03774"/>
<feature type="domain" description="RING-type" evidence="8">
    <location>
        <begin position="157"/>
        <end position="200"/>
    </location>
</feature>
<keyword evidence="2" id="KW-0963">Cytoplasm</keyword>
<sequence length="793" mass="95094">MNGDHNKYVKRDISRYKEKNKLNKNIKLEKEILHINESDVEGSHKYESYESCDISVSSPRNINEEGNKKKDSKKNKKGTKVNYLVNYNRYKPTRIYLFKKRCTYPYVKKNINQYINCNFRYYVKEKDYLFQNIDEHIKWDQIEKVDYIIYDNTYLTCPICLEDNIISPRITKCRHIFCFFCILKYFIDEEKKIWKKCPICFEIINENDLRIVKFHYVKNYNINEKINLCLLYTQNNKIHLKSERLYFNNNFNITNNYFIKDNKVIDYKYFVNINYMNENLTTVTQSYSEQIHKLNLNCGVQFSKIFYIYNPLSIWIKDLCIFNFILTNNNFKFLASDHNVIQKAITNIKLKISDYLNIPIDKLNPKLKMDQKNFDAFYLYDNLAHDVYDSIEQIKNEMKLEMELTKNQRDSNFKVPISNTSKKKNQDVTDSKDLNPFYMDKNESFILEIYFYQCIDGQCIFLDPFILNLLFYEYDQDMNRLPKFLCNKEITHIESFELDEKIRKRYAILSHLPLGVNVLFVSINIDDLLSNRTKEHFSKEIAVQKNKHHNIMKRKMKEEKYLKLLADEEINRKEKNYWNLTSNKIVMTNTENYLSSSITRYSKEEEEKYLHGELYEQHSYEHSNENLNVYLPGQSYKYVTQHSYEYLPEQMYKENNSLTDENLLLKRMIDLDHLKIKKESNEHSKYMENKNSVNESSKKKKKKKHAGNKSNSISPRSNVDINNSNEKNEELPKRSFLEIAKKKCEVNDNKIQMEKKNDENLSIGSGPVSINLLDLINNKKSKKKKKNEVTQLK</sequence>
<dbReference type="Proteomes" id="UP000054289">
    <property type="component" value="Unassembled WGS sequence"/>
</dbReference>
<keyword evidence="5" id="KW-0862">Zinc</keyword>
<evidence type="ECO:0000256" key="2">
    <source>
        <dbReference type="ARBA" id="ARBA00022490"/>
    </source>
</evidence>
<dbReference type="PANTHER" id="PTHR12983">
    <property type="entry name" value="RING FINGER 10 FAMILY MEMBER"/>
    <property type="match status" value="1"/>
</dbReference>
<reference evidence="10" key="2">
    <citation type="submission" date="2006-03" db="EMBL/GenBank/DDBJ databases">
        <title>The genome sequence of the Plasmodium falciparum HB3.</title>
        <authorList>
            <consortium name="The Broad Institute Genome Sequencing Platform"/>
            <person name="Birren B."/>
            <person name="Lander E."/>
            <person name="Galagan J."/>
            <person name="Nusbaum C."/>
            <person name="Devon K."/>
            <person name="Henn M."/>
            <person name="Jaffe D."/>
            <person name="Butler J."/>
            <person name="Alvarez P."/>
            <person name="Gnerre S."/>
            <person name="Grabherr M."/>
            <person name="Kleber M."/>
            <person name="Mauceli E."/>
            <person name="Brockman W."/>
            <person name="MacCallum I.A."/>
            <person name="Rounsley S."/>
            <person name="Young S."/>
            <person name="LaButti K."/>
            <person name="Pushparaj V."/>
            <person name="DeCaprio D."/>
            <person name="Crawford M."/>
            <person name="Koehrsen M."/>
            <person name="Engels R."/>
            <person name="Montgomery P."/>
            <person name="Pearson M."/>
            <person name="Howarth C."/>
            <person name="Larson L."/>
            <person name="Luoma S."/>
            <person name="White J."/>
            <person name="Kodira C."/>
            <person name="Zeng Q."/>
            <person name="Oleary S."/>
            <person name="Yandava C."/>
            <person name="Alvarado L."/>
            <person name="Wirth D."/>
            <person name="Volkman S."/>
            <person name="Hartl D."/>
        </authorList>
    </citation>
    <scope>NUCLEOTIDE SEQUENCE [LARGE SCALE GENOMIC DNA]</scope>
</reference>
<dbReference type="InterPro" id="IPR017907">
    <property type="entry name" value="Znf_RING_CS"/>
</dbReference>
<dbReference type="CDD" id="cd16536">
    <property type="entry name" value="RING-HC_RNF10"/>
    <property type="match status" value="1"/>
</dbReference>
<dbReference type="SUPFAM" id="SSF57850">
    <property type="entry name" value="RING/U-box"/>
    <property type="match status" value="1"/>
</dbReference>
<dbReference type="EMBL" id="CH672044">
    <property type="protein sequence ID" value="KOB62113.1"/>
    <property type="molecule type" value="Genomic_DNA"/>
</dbReference>
<proteinExistence type="predicted"/>
<dbReference type="InterPro" id="IPR001841">
    <property type="entry name" value="Znf_RING"/>
</dbReference>
<dbReference type="Pfam" id="PF00097">
    <property type="entry name" value="zf-C3HC4"/>
    <property type="match status" value="1"/>
</dbReference>
<dbReference type="GO" id="GO:0045944">
    <property type="term" value="P:positive regulation of transcription by RNA polymerase II"/>
    <property type="evidence" value="ECO:0007669"/>
    <property type="project" value="TreeGrafter"/>
</dbReference>
<comment type="subcellular location">
    <subcellularLocation>
        <location evidence="1">Cytoplasm</location>
    </subcellularLocation>
</comment>
<protein>
    <recommendedName>
        <fullName evidence="8">RING-type domain-containing protein</fullName>
    </recommendedName>
</protein>
<gene>
    <name evidence="9" type="ORF">PFHG_03774</name>
</gene>
<dbReference type="PANTHER" id="PTHR12983:SF9">
    <property type="entry name" value="E3 UBIQUITIN-PROTEIN LIGASE RNF10"/>
    <property type="match status" value="1"/>
</dbReference>
<feature type="region of interest" description="Disordered" evidence="7">
    <location>
        <begin position="56"/>
        <end position="75"/>
    </location>
</feature>
<dbReference type="PROSITE" id="PS00518">
    <property type="entry name" value="ZF_RING_1"/>
    <property type="match status" value="1"/>
</dbReference>
<evidence type="ECO:0000256" key="6">
    <source>
        <dbReference type="PROSITE-ProRule" id="PRU00175"/>
    </source>
</evidence>
<dbReference type="Gene3D" id="3.30.40.10">
    <property type="entry name" value="Zinc/RING finger domain, C3HC4 (zinc finger)"/>
    <property type="match status" value="1"/>
</dbReference>
<dbReference type="SMART" id="SM00184">
    <property type="entry name" value="RING"/>
    <property type="match status" value="1"/>
</dbReference>
<keyword evidence="3" id="KW-0479">Metal-binding</keyword>
<dbReference type="InterPro" id="IPR018957">
    <property type="entry name" value="Znf_C3HC4_RING-type"/>
</dbReference>
<keyword evidence="4 6" id="KW-0863">Zinc-finger</keyword>
<evidence type="ECO:0000256" key="7">
    <source>
        <dbReference type="SAM" id="MobiDB-lite"/>
    </source>
</evidence>
<feature type="compositionally biased region" description="Polar residues" evidence="7">
    <location>
        <begin position="713"/>
        <end position="725"/>
    </location>
</feature>
<dbReference type="FunFam" id="3.30.40.10:FF:000686">
    <property type="entry name" value="E3 ubiquitin-protein ligase, putative"/>
    <property type="match status" value="1"/>
</dbReference>
<organism evidence="9 10">
    <name type="scientific">Plasmodium falciparum (isolate HB3)</name>
    <dbReference type="NCBI Taxonomy" id="137071"/>
    <lineage>
        <taxon>Eukaryota</taxon>
        <taxon>Sar</taxon>
        <taxon>Alveolata</taxon>
        <taxon>Apicomplexa</taxon>
        <taxon>Aconoidasida</taxon>
        <taxon>Haemosporida</taxon>
        <taxon>Plasmodiidae</taxon>
        <taxon>Plasmodium</taxon>
        <taxon>Plasmodium (Laverania)</taxon>
    </lineage>
</organism>
<evidence type="ECO:0000259" key="8">
    <source>
        <dbReference type="PROSITE" id="PS50089"/>
    </source>
</evidence>
<feature type="region of interest" description="Disordered" evidence="7">
    <location>
        <begin position="680"/>
        <end position="733"/>
    </location>
</feature>
<reference evidence="9 10" key="1">
    <citation type="submission" date="2006-03" db="EMBL/GenBank/DDBJ databases">
        <title>Annotation of Plasmodium falciparum HB3.</title>
        <authorList>
            <consortium name="The Broad Institute Genome Sequencing Platform"/>
            <person name="Volkman S.K."/>
            <person name="Neafsey D.E."/>
            <person name="Dash A.P."/>
            <person name="Chitnis C.E."/>
            <person name="Hartl D.L."/>
            <person name="Young S.K."/>
            <person name="Zeng Q."/>
            <person name="Koehrsen M."/>
            <person name="Alvarado L."/>
            <person name="Berlin A."/>
            <person name="Borenstein D."/>
            <person name="Chapman S.B."/>
            <person name="Chen Z."/>
            <person name="Engels R."/>
            <person name="Freedman E."/>
            <person name="Gellesch M."/>
            <person name="Goldberg J."/>
            <person name="Griggs A."/>
            <person name="Gujja S."/>
            <person name="Heilman E.R."/>
            <person name="Heiman D.I."/>
            <person name="Howarth C."/>
            <person name="Jen D."/>
            <person name="Larson L."/>
            <person name="Mehta T."/>
            <person name="Neiman D."/>
            <person name="Park D."/>
            <person name="Pearson M."/>
            <person name="Roberts A."/>
            <person name="Saif S."/>
            <person name="Shea T."/>
            <person name="Shenoy N."/>
            <person name="Sisk P."/>
            <person name="Stolte C."/>
            <person name="Sykes S."/>
            <person name="Walk T."/>
            <person name="White J."/>
            <person name="Yandava C."/>
            <person name="Haas B."/>
            <person name="Henn M.R."/>
            <person name="Nusbaum C."/>
            <person name="Birren B."/>
        </authorList>
    </citation>
    <scope>NUCLEOTIDE SEQUENCE [LARGE SCALE GENOMIC DNA]</scope>
    <source>
        <strain evidence="9">HB3</strain>
    </source>
</reference>
<dbReference type="InterPro" id="IPR013083">
    <property type="entry name" value="Znf_RING/FYVE/PHD"/>
</dbReference>
<evidence type="ECO:0000256" key="3">
    <source>
        <dbReference type="ARBA" id="ARBA00022723"/>
    </source>
</evidence>
<dbReference type="OMA" id="KEKNYWN"/>
<dbReference type="PROSITE" id="PS50089">
    <property type="entry name" value="ZF_RING_2"/>
    <property type="match status" value="1"/>
</dbReference>
<dbReference type="InterPro" id="IPR039739">
    <property type="entry name" value="MAG2/RNF10"/>
</dbReference>
<feature type="compositionally biased region" description="Basic residues" evidence="7">
    <location>
        <begin position="698"/>
        <end position="707"/>
    </location>
</feature>
<evidence type="ECO:0000313" key="10">
    <source>
        <dbReference type="Proteomes" id="UP000054289"/>
    </source>
</evidence>
<dbReference type="AlphaFoldDB" id="A0A0L7KFJ7"/>
<dbReference type="GO" id="GO:0000976">
    <property type="term" value="F:transcription cis-regulatory region binding"/>
    <property type="evidence" value="ECO:0007669"/>
    <property type="project" value="TreeGrafter"/>
</dbReference>
<dbReference type="GO" id="GO:0008270">
    <property type="term" value="F:zinc ion binding"/>
    <property type="evidence" value="ECO:0007669"/>
    <property type="project" value="UniProtKB-KW"/>
</dbReference>
<dbReference type="GO" id="GO:0005737">
    <property type="term" value="C:cytoplasm"/>
    <property type="evidence" value="ECO:0007669"/>
    <property type="project" value="UniProtKB-SubCell"/>
</dbReference>
<accession>A0A0L7KFJ7</accession>
<dbReference type="OrthoDB" id="302966at2759"/>
<evidence type="ECO:0000256" key="4">
    <source>
        <dbReference type="ARBA" id="ARBA00022771"/>
    </source>
</evidence>